<dbReference type="InterPro" id="IPR052179">
    <property type="entry name" value="DD-CPase-like"/>
</dbReference>
<evidence type="ECO:0000313" key="2">
    <source>
        <dbReference type="EMBL" id="SHN31236.1"/>
    </source>
</evidence>
<reference evidence="2 3" key="1">
    <citation type="submission" date="2016-11" db="EMBL/GenBank/DDBJ databases">
        <authorList>
            <person name="Jaros S."/>
            <person name="Januszkiewicz K."/>
            <person name="Wedrychowicz H."/>
        </authorList>
    </citation>
    <scope>NUCLEOTIDE SEQUENCE [LARGE SCALE GENOMIC DNA]</scope>
    <source>
        <strain evidence="2 3">CGMCC 1.10681</strain>
    </source>
</reference>
<dbReference type="STRING" id="1027249.SAMN05216179_3255"/>
<accession>A0A1M7QJF1</accession>
<dbReference type="PANTHER" id="PTHR34385">
    <property type="entry name" value="D-ALANYL-D-ALANINE CARBOXYPEPTIDASE"/>
    <property type="match status" value="1"/>
</dbReference>
<feature type="domain" description="Peptidase M15C" evidence="1">
    <location>
        <begin position="87"/>
        <end position="155"/>
    </location>
</feature>
<sequence length="175" mass="20090">MKVRIIFILLLLVILAYLFFQYQKYSNRPMPSSLHPLVEEASDALIDQAEQKGISIIITDGFRSIEEQNEIYQQGRETDAEIVTYAKGGESYHNYGLAIDFALQPRQGEVIWDLEYDGNENGESDWVEVVDIAKSLGFSWGGDFARFKDYPHLQMDFGLSITELKWGKRPEDVID</sequence>
<dbReference type="OrthoDB" id="9799970at2"/>
<evidence type="ECO:0000313" key="3">
    <source>
        <dbReference type="Proteomes" id="UP000184184"/>
    </source>
</evidence>
<dbReference type="GO" id="GO:0008233">
    <property type="term" value="F:peptidase activity"/>
    <property type="evidence" value="ECO:0007669"/>
    <property type="project" value="InterPro"/>
</dbReference>
<dbReference type="RefSeq" id="WP_073202888.1">
    <property type="nucleotide sequence ID" value="NZ_FRCZ01000007.1"/>
</dbReference>
<dbReference type="InterPro" id="IPR009045">
    <property type="entry name" value="Zn_M74/Hedgehog-like"/>
</dbReference>
<dbReference type="InterPro" id="IPR039561">
    <property type="entry name" value="Peptidase_M15C"/>
</dbReference>
<dbReference type="Proteomes" id="UP000184184">
    <property type="component" value="Unassembled WGS sequence"/>
</dbReference>
<proteinExistence type="predicted"/>
<dbReference type="EMBL" id="FRCZ01000007">
    <property type="protein sequence ID" value="SHN31236.1"/>
    <property type="molecule type" value="Genomic_DNA"/>
</dbReference>
<dbReference type="Gene3D" id="3.30.1380.10">
    <property type="match status" value="1"/>
</dbReference>
<dbReference type="CDD" id="cd14845">
    <property type="entry name" value="L-Ala-D-Glu_peptidase_like"/>
    <property type="match status" value="1"/>
</dbReference>
<dbReference type="SUPFAM" id="SSF55166">
    <property type="entry name" value="Hedgehog/DD-peptidase"/>
    <property type="match status" value="1"/>
</dbReference>
<dbReference type="PANTHER" id="PTHR34385:SF1">
    <property type="entry name" value="PEPTIDOGLYCAN L-ALANYL-D-GLUTAMATE ENDOPEPTIDASE CWLK"/>
    <property type="match status" value="1"/>
</dbReference>
<keyword evidence="3" id="KW-1185">Reference proteome</keyword>
<gene>
    <name evidence="2" type="ORF">SAMN05216179_3255</name>
</gene>
<name>A0A1M7QJF1_9BACI</name>
<protein>
    <submittedName>
        <fullName evidence="2">Peptidoglycan L-alanyl-D-glutamate endopeptidase CwlK</fullName>
    </submittedName>
</protein>
<dbReference type="AlphaFoldDB" id="A0A1M7QJF1"/>
<organism evidence="2 3">
    <name type="scientific">Gracilibacillus kekensis</name>
    <dbReference type="NCBI Taxonomy" id="1027249"/>
    <lineage>
        <taxon>Bacteria</taxon>
        <taxon>Bacillati</taxon>
        <taxon>Bacillota</taxon>
        <taxon>Bacilli</taxon>
        <taxon>Bacillales</taxon>
        <taxon>Bacillaceae</taxon>
        <taxon>Gracilibacillus</taxon>
    </lineage>
</organism>
<evidence type="ECO:0000259" key="1">
    <source>
        <dbReference type="Pfam" id="PF13539"/>
    </source>
</evidence>
<dbReference type="Pfam" id="PF13539">
    <property type="entry name" value="Peptidase_M15_4"/>
    <property type="match status" value="1"/>
</dbReference>